<evidence type="ECO:0000313" key="2">
    <source>
        <dbReference type="EMBL" id="KAG8066309.1"/>
    </source>
</evidence>
<reference evidence="2" key="1">
    <citation type="journal article" date="2021" name="bioRxiv">
        <title>Whole Genome Assembly and Annotation of Northern Wild Rice, Zizania palustris L., Supports a Whole Genome Duplication in the Zizania Genus.</title>
        <authorList>
            <person name="Haas M."/>
            <person name="Kono T."/>
            <person name="Macchietto M."/>
            <person name="Millas R."/>
            <person name="McGilp L."/>
            <person name="Shao M."/>
            <person name="Duquette J."/>
            <person name="Hirsch C.N."/>
            <person name="Kimball J."/>
        </authorList>
    </citation>
    <scope>NUCLEOTIDE SEQUENCE</scope>
    <source>
        <tissue evidence="2">Fresh leaf tissue</tissue>
    </source>
</reference>
<accession>A0A8J5T193</accession>
<feature type="compositionally biased region" description="Basic residues" evidence="1">
    <location>
        <begin position="44"/>
        <end position="55"/>
    </location>
</feature>
<name>A0A8J5T193_ZIZPA</name>
<feature type="region of interest" description="Disordered" evidence="1">
    <location>
        <begin position="1"/>
        <end position="55"/>
    </location>
</feature>
<dbReference type="EMBL" id="JAAALK010000285">
    <property type="protein sequence ID" value="KAG8066309.1"/>
    <property type="molecule type" value="Genomic_DNA"/>
</dbReference>
<dbReference type="Proteomes" id="UP000729402">
    <property type="component" value="Unassembled WGS sequence"/>
</dbReference>
<evidence type="ECO:0000313" key="3">
    <source>
        <dbReference type="Proteomes" id="UP000729402"/>
    </source>
</evidence>
<sequence length="171" mass="18945">MPQDREYGHRRASRPPDGAPPPPPGAARSRSGSARARASGGSPRRGRRSGRERLRRWRGRRRLQGVAARAGAWRHRRAGVAQCGWRLAEECALQPAVVRMWICGRELSLLVLGATGNAAEFRSGLADPDPFLLRPTTRKPLRLTCMWASLKPSNSTLLMSSNLFLKVCEKN</sequence>
<protein>
    <submittedName>
        <fullName evidence="2">Uncharacterized protein</fullName>
    </submittedName>
</protein>
<gene>
    <name evidence="2" type="ORF">GUJ93_ZPchr0004g39513</name>
</gene>
<comment type="caution">
    <text evidence="2">The sequence shown here is derived from an EMBL/GenBank/DDBJ whole genome shotgun (WGS) entry which is preliminary data.</text>
</comment>
<reference evidence="2" key="2">
    <citation type="submission" date="2021-02" db="EMBL/GenBank/DDBJ databases">
        <authorList>
            <person name="Kimball J.A."/>
            <person name="Haas M.W."/>
            <person name="Macchietto M."/>
            <person name="Kono T."/>
            <person name="Duquette J."/>
            <person name="Shao M."/>
        </authorList>
    </citation>
    <scope>NUCLEOTIDE SEQUENCE</scope>
    <source>
        <tissue evidence="2">Fresh leaf tissue</tissue>
    </source>
</reference>
<evidence type="ECO:0000256" key="1">
    <source>
        <dbReference type="SAM" id="MobiDB-lite"/>
    </source>
</evidence>
<keyword evidence="3" id="KW-1185">Reference proteome</keyword>
<proteinExistence type="predicted"/>
<feature type="compositionally biased region" description="Low complexity" evidence="1">
    <location>
        <begin position="26"/>
        <end position="42"/>
    </location>
</feature>
<organism evidence="2 3">
    <name type="scientific">Zizania palustris</name>
    <name type="common">Northern wild rice</name>
    <dbReference type="NCBI Taxonomy" id="103762"/>
    <lineage>
        <taxon>Eukaryota</taxon>
        <taxon>Viridiplantae</taxon>
        <taxon>Streptophyta</taxon>
        <taxon>Embryophyta</taxon>
        <taxon>Tracheophyta</taxon>
        <taxon>Spermatophyta</taxon>
        <taxon>Magnoliopsida</taxon>
        <taxon>Liliopsida</taxon>
        <taxon>Poales</taxon>
        <taxon>Poaceae</taxon>
        <taxon>BOP clade</taxon>
        <taxon>Oryzoideae</taxon>
        <taxon>Oryzeae</taxon>
        <taxon>Zizaniinae</taxon>
        <taxon>Zizania</taxon>
    </lineage>
</organism>
<dbReference type="AlphaFoldDB" id="A0A8J5T193"/>